<protein>
    <submittedName>
        <fullName evidence="1">Uncharacterized protein</fullName>
    </submittedName>
</protein>
<name>A0ABP3XQ37_9FLAO</name>
<keyword evidence="2" id="KW-1185">Reference proteome</keyword>
<accession>A0ABP3XQ37</accession>
<proteinExistence type="predicted"/>
<organism evidence="1 2">
    <name type="scientific">Gangjinia marincola</name>
    <dbReference type="NCBI Taxonomy" id="578463"/>
    <lineage>
        <taxon>Bacteria</taxon>
        <taxon>Pseudomonadati</taxon>
        <taxon>Bacteroidota</taxon>
        <taxon>Flavobacteriia</taxon>
        <taxon>Flavobacteriales</taxon>
        <taxon>Flavobacteriaceae</taxon>
        <taxon>Gangjinia</taxon>
    </lineage>
</organism>
<dbReference type="EMBL" id="BAAAFG010000002">
    <property type="protein sequence ID" value="GAA0871415.1"/>
    <property type="molecule type" value="Genomic_DNA"/>
</dbReference>
<evidence type="ECO:0000313" key="2">
    <source>
        <dbReference type="Proteomes" id="UP001500507"/>
    </source>
</evidence>
<sequence length="84" mass="9931">MSRSRLGVIYLKKEENLVFLKNRFFSRWSIFFSVSLYPLLSRKKKRIIPPNARMNNKISLTNSFMCDHLVVNVLNVSIYITVSF</sequence>
<comment type="caution">
    <text evidence="1">The sequence shown here is derived from an EMBL/GenBank/DDBJ whole genome shotgun (WGS) entry which is preliminary data.</text>
</comment>
<gene>
    <name evidence="1" type="ORF">GCM10009117_05610</name>
</gene>
<reference evidence="2" key="1">
    <citation type="journal article" date="2019" name="Int. J. Syst. Evol. Microbiol.">
        <title>The Global Catalogue of Microorganisms (GCM) 10K type strain sequencing project: providing services to taxonomists for standard genome sequencing and annotation.</title>
        <authorList>
            <consortium name="The Broad Institute Genomics Platform"/>
            <consortium name="The Broad Institute Genome Sequencing Center for Infectious Disease"/>
            <person name="Wu L."/>
            <person name="Ma J."/>
        </authorList>
    </citation>
    <scope>NUCLEOTIDE SEQUENCE [LARGE SCALE GENOMIC DNA]</scope>
    <source>
        <strain evidence="2">JCM 16082</strain>
    </source>
</reference>
<dbReference type="Proteomes" id="UP001500507">
    <property type="component" value="Unassembled WGS sequence"/>
</dbReference>
<evidence type="ECO:0000313" key="1">
    <source>
        <dbReference type="EMBL" id="GAA0871415.1"/>
    </source>
</evidence>